<dbReference type="Proteomes" id="UP000015102">
    <property type="component" value="Unassembled WGS sequence"/>
</dbReference>
<evidence type="ECO:0000313" key="1">
    <source>
        <dbReference type="EnsemblMetazoa" id="MESCA001637-PA"/>
    </source>
</evidence>
<sequence>PDFTPYFLIQGERCSIEYNQEKNKLYNKKCWSKPGFCRGPILYCLLNDSENSLCYDALTGEGFRDENPRRIPYSFFIGELIHWRIHERYLFDDWADGPWTFSWNCTELGDDILCDCLDDRPRPSLLVLKTMAGRFDGWTNTYGGQTLWGQGITRNLKAEKFISIRHEPGSVQFIYGTGPLNQLFILSDGWLATYKRHETTANGKRITKN</sequence>
<dbReference type="EnsemblMetazoa" id="MESCA001637-RA">
    <property type="protein sequence ID" value="MESCA001637-PA"/>
    <property type="gene ID" value="MESCA001637"/>
</dbReference>
<dbReference type="AlphaFoldDB" id="T1GE79"/>
<reference evidence="2" key="1">
    <citation type="submission" date="2013-02" db="EMBL/GenBank/DDBJ databases">
        <authorList>
            <person name="Hughes D."/>
        </authorList>
    </citation>
    <scope>NUCLEOTIDE SEQUENCE</scope>
    <source>
        <strain>Durham</strain>
        <strain evidence="2">NC isolate 2 -- Noor lab</strain>
    </source>
</reference>
<dbReference type="EMBL" id="CAQQ02199527">
    <property type="status" value="NOT_ANNOTATED_CDS"/>
    <property type="molecule type" value="Genomic_DNA"/>
</dbReference>
<dbReference type="HOGENOM" id="CLU_1318295_0_0_1"/>
<organism evidence="1 2">
    <name type="scientific">Megaselia scalaris</name>
    <name type="common">Humpbacked fly</name>
    <name type="synonym">Phora scalaris</name>
    <dbReference type="NCBI Taxonomy" id="36166"/>
    <lineage>
        <taxon>Eukaryota</taxon>
        <taxon>Metazoa</taxon>
        <taxon>Ecdysozoa</taxon>
        <taxon>Arthropoda</taxon>
        <taxon>Hexapoda</taxon>
        <taxon>Insecta</taxon>
        <taxon>Pterygota</taxon>
        <taxon>Neoptera</taxon>
        <taxon>Endopterygota</taxon>
        <taxon>Diptera</taxon>
        <taxon>Brachycera</taxon>
        <taxon>Muscomorpha</taxon>
        <taxon>Platypezoidea</taxon>
        <taxon>Phoridae</taxon>
        <taxon>Megaseliini</taxon>
        <taxon>Megaselia</taxon>
    </lineage>
</organism>
<reference evidence="1" key="2">
    <citation type="submission" date="2015-06" db="UniProtKB">
        <authorList>
            <consortium name="EnsemblMetazoa"/>
        </authorList>
    </citation>
    <scope>IDENTIFICATION</scope>
</reference>
<proteinExistence type="predicted"/>
<name>T1GE79_MEGSC</name>
<accession>T1GE79</accession>
<evidence type="ECO:0000313" key="2">
    <source>
        <dbReference type="Proteomes" id="UP000015102"/>
    </source>
</evidence>
<protein>
    <submittedName>
        <fullName evidence="1">Uncharacterized protein</fullName>
    </submittedName>
</protein>
<keyword evidence="2" id="KW-1185">Reference proteome</keyword>